<feature type="chain" id="PRO_5045913660" evidence="2">
    <location>
        <begin position="30"/>
        <end position="358"/>
    </location>
</feature>
<dbReference type="InterPro" id="IPR015000">
    <property type="entry name" value="EipB-like"/>
</dbReference>
<accession>A0ABS4BFB1</accession>
<keyword evidence="4" id="KW-1185">Reference proteome</keyword>
<gene>
    <name evidence="3" type="ORF">J6595_07615</name>
</gene>
<dbReference type="EMBL" id="JAGJCF010000004">
    <property type="protein sequence ID" value="MBP0615443.1"/>
    <property type="molecule type" value="Genomic_DNA"/>
</dbReference>
<feature type="region of interest" description="Disordered" evidence="1">
    <location>
        <begin position="212"/>
        <end position="278"/>
    </location>
</feature>
<dbReference type="Proteomes" id="UP000678276">
    <property type="component" value="Unassembled WGS sequence"/>
</dbReference>
<evidence type="ECO:0000313" key="4">
    <source>
        <dbReference type="Proteomes" id="UP000678276"/>
    </source>
</evidence>
<proteinExistence type="predicted"/>
<keyword evidence="2" id="KW-0732">Signal</keyword>
<dbReference type="RefSeq" id="WP_209593870.1">
    <property type="nucleotide sequence ID" value="NZ_JAGJCF010000004.1"/>
</dbReference>
<protein>
    <submittedName>
        <fullName evidence="3">DUF1849 family protein</fullName>
    </submittedName>
</protein>
<reference evidence="3 4" key="1">
    <citation type="submission" date="2021-04" db="EMBL/GenBank/DDBJ databases">
        <title>Whole genome sequence of Jiella sp. KSK16Y-1.</title>
        <authorList>
            <person name="Tuo L."/>
        </authorList>
    </citation>
    <scope>NUCLEOTIDE SEQUENCE [LARGE SCALE GENOMIC DNA]</scope>
    <source>
        <strain evidence="3 4">KSK16Y-1</strain>
    </source>
</reference>
<name>A0ABS4BFB1_9HYPH</name>
<organism evidence="3 4">
    <name type="scientific">Jiella mangrovi</name>
    <dbReference type="NCBI Taxonomy" id="2821407"/>
    <lineage>
        <taxon>Bacteria</taxon>
        <taxon>Pseudomonadati</taxon>
        <taxon>Pseudomonadota</taxon>
        <taxon>Alphaproteobacteria</taxon>
        <taxon>Hyphomicrobiales</taxon>
        <taxon>Aurantimonadaceae</taxon>
        <taxon>Jiella</taxon>
    </lineage>
</organism>
<feature type="signal peptide" evidence="2">
    <location>
        <begin position="1"/>
        <end position="29"/>
    </location>
</feature>
<evidence type="ECO:0000313" key="3">
    <source>
        <dbReference type="EMBL" id="MBP0615443.1"/>
    </source>
</evidence>
<evidence type="ECO:0000256" key="2">
    <source>
        <dbReference type="SAM" id="SignalP"/>
    </source>
</evidence>
<dbReference type="Pfam" id="PF08904">
    <property type="entry name" value="EipB_like"/>
    <property type="match status" value="2"/>
</dbReference>
<evidence type="ECO:0000256" key="1">
    <source>
        <dbReference type="SAM" id="MobiDB-lite"/>
    </source>
</evidence>
<comment type="caution">
    <text evidence="3">The sequence shown here is derived from an EMBL/GenBank/DDBJ whole genome shotgun (WGS) entry which is preliminary data.</text>
</comment>
<sequence>MMQSAAALQFLSTGLAVALASLVSGASSAAAGEAVLLAPHRASYDVGLGEGSDDLLGVDGRIAVDLSEPADCRGYGIAYRFVARFLKDQEAIVTDQQIRIDETRDGRHFRFDGQSFVDSLPDSTTSGEATTADGQTVVTFENPAPRDVTLPRSQFPVHHTRAIIAAAKAGRPIVETHVFQGDSDAEKNTTSTVIITPLDKAELASEIAGYGSTAKTGRATPPAAGAEAPGGDDLAPNDELADEPAGEENGSAQIDGSAEPQDGQPNADVSRSHDDADASEPAAIAAALKGLTAWRVTESFYNSDSDEDGLPVFETIYTLFENGVTGNQILKFDGYTLNARLASLELRGAPDCPLPAGE</sequence>
<feature type="compositionally biased region" description="Acidic residues" evidence="1">
    <location>
        <begin position="235"/>
        <end position="246"/>
    </location>
</feature>
<feature type="compositionally biased region" description="Low complexity" evidence="1">
    <location>
        <begin position="213"/>
        <end position="231"/>
    </location>
</feature>